<evidence type="ECO:0000256" key="4">
    <source>
        <dbReference type="ARBA" id="ARBA00023315"/>
    </source>
</evidence>
<dbReference type="OrthoDB" id="9764892at2"/>
<dbReference type="EMBL" id="RHHQ01000009">
    <property type="protein sequence ID" value="RNB87872.1"/>
    <property type="molecule type" value="Genomic_DNA"/>
</dbReference>
<dbReference type="Pfam" id="PF00108">
    <property type="entry name" value="Thiolase_N"/>
    <property type="match status" value="1"/>
</dbReference>
<dbReference type="PROSITE" id="PS00737">
    <property type="entry name" value="THIOLASE_2"/>
    <property type="match status" value="1"/>
</dbReference>
<feature type="active site" description="Proton acceptor" evidence="6">
    <location>
        <position position="355"/>
    </location>
</feature>
<organism evidence="10 11">
    <name type="scientific">Brevibacillus fluminis</name>
    <dbReference type="NCBI Taxonomy" id="511487"/>
    <lineage>
        <taxon>Bacteria</taxon>
        <taxon>Bacillati</taxon>
        <taxon>Bacillota</taxon>
        <taxon>Bacilli</taxon>
        <taxon>Bacillales</taxon>
        <taxon>Paenibacillaceae</taxon>
        <taxon>Brevibacillus</taxon>
    </lineage>
</organism>
<name>A0A3M8DIE0_9BACL</name>
<evidence type="ECO:0000256" key="7">
    <source>
        <dbReference type="RuleBase" id="RU003557"/>
    </source>
</evidence>
<evidence type="ECO:0000259" key="9">
    <source>
        <dbReference type="Pfam" id="PF02803"/>
    </source>
</evidence>
<feature type="domain" description="Thiolase C-terminal" evidence="9">
    <location>
        <begin position="277"/>
        <end position="397"/>
    </location>
</feature>
<feature type="active site" description="Proton acceptor" evidence="6">
    <location>
        <position position="385"/>
    </location>
</feature>
<dbReference type="PROSITE" id="PS00099">
    <property type="entry name" value="THIOLASE_3"/>
    <property type="match status" value="1"/>
</dbReference>
<dbReference type="NCBIfam" id="TIGR01930">
    <property type="entry name" value="AcCoA-C-Actrans"/>
    <property type="match status" value="1"/>
</dbReference>
<dbReference type="PIRSF" id="PIRSF000429">
    <property type="entry name" value="Ac-CoA_Ac_transf"/>
    <property type="match status" value="1"/>
</dbReference>
<dbReference type="InterPro" id="IPR020616">
    <property type="entry name" value="Thiolase_N"/>
</dbReference>
<protein>
    <recommendedName>
        <fullName evidence="2">acetyl-CoA C-acetyltransferase</fullName>
        <ecNumber evidence="2">2.3.1.9</ecNumber>
    </recommendedName>
    <alternativeName>
        <fullName evidence="5">Acetoacetyl-CoA thiolase</fullName>
    </alternativeName>
</protein>
<dbReference type="Pfam" id="PF02803">
    <property type="entry name" value="Thiolase_C"/>
    <property type="match status" value="1"/>
</dbReference>
<dbReference type="Proteomes" id="UP000271031">
    <property type="component" value="Unassembled WGS sequence"/>
</dbReference>
<evidence type="ECO:0000256" key="2">
    <source>
        <dbReference type="ARBA" id="ARBA00012705"/>
    </source>
</evidence>
<dbReference type="GO" id="GO:0003985">
    <property type="term" value="F:acetyl-CoA C-acetyltransferase activity"/>
    <property type="evidence" value="ECO:0007669"/>
    <property type="project" value="UniProtKB-EC"/>
</dbReference>
<reference evidence="10 11" key="1">
    <citation type="submission" date="2018-10" db="EMBL/GenBank/DDBJ databases">
        <title>Phylogenomics of Brevibacillus.</title>
        <authorList>
            <person name="Dunlap C."/>
        </authorList>
    </citation>
    <scope>NUCLEOTIDE SEQUENCE [LARGE SCALE GENOMIC DNA]</scope>
    <source>
        <strain evidence="10 11">JCM 15716</strain>
    </source>
</reference>
<dbReference type="PANTHER" id="PTHR18919:SF107">
    <property type="entry name" value="ACETYL-COA ACETYLTRANSFERASE, CYTOSOLIC"/>
    <property type="match status" value="1"/>
</dbReference>
<dbReference type="InterPro" id="IPR016039">
    <property type="entry name" value="Thiolase-like"/>
</dbReference>
<evidence type="ECO:0000259" key="8">
    <source>
        <dbReference type="Pfam" id="PF00108"/>
    </source>
</evidence>
<dbReference type="EC" id="2.3.1.9" evidence="2"/>
<dbReference type="AlphaFoldDB" id="A0A3M8DIE0"/>
<dbReference type="RefSeq" id="WP_122918313.1">
    <property type="nucleotide sequence ID" value="NZ_RHHQ01000009.1"/>
</dbReference>
<keyword evidence="3 7" id="KW-0808">Transferase</keyword>
<dbReference type="CDD" id="cd00751">
    <property type="entry name" value="thiolase"/>
    <property type="match status" value="1"/>
</dbReference>
<dbReference type="InterPro" id="IPR002155">
    <property type="entry name" value="Thiolase"/>
</dbReference>
<dbReference type="InterPro" id="IPR020610">
    <property type="entry name" value="Thiolase_AS"/>
</dbReference>
<evidence type="ECO:0000256" key="6">
    <source>
        <dbReference type="PIRSR" id="PIRSR000429-1"/>
    </source>
</evidence>
<dbReference type="SUPFAM" id="SSF53901">
    <property type="entry name" value="Thiolase-like"/>
    <property type="match status" value="2"/>
</dbReference>
<dbReference type="Gene3D" id="3.40.47.10">
    <property type="match status" value="2"/>
</dbReference>
<gene>
    <name evidence="10" type="ORF">EDM56_12785</name>
</gene>
<dbReference type="InterPro" id="IPR020617">
    <property type="entry name" value="Thiolase_C"/>
</dbReference>
<keyword evidence="4 7" id="KW-0012">Acyltransferase</keyword>
<evidence type="ECO:0000313" key="11">
    <source>
        <dbReference type="Proteomes" id="UP000271031"/>
    </source>
</evidence>
<evidence type="ECO:0000256" key="1">
    <source>
        <dbReference type="ARBA" id="ARBA00010982"/>
    </source>
</evidence>
<evidence type="ECO:0000256" key="5">
    <source>
        <dbReference type="ARBA" id="ARBA00030755"/>
    </source>
</evidence>
<dbReference type="FunFam" id="3.40.47.10:FF:000010">
    <property type="entry name" value="Acetyl-CoA acetyltransferase (Thiolase)"/>
    <property type="match status" value="1"/>
</dbReference>
<feature type="domain" description="Thiolase N-terminal" evidence="8">
    <location>
        <begin position="8"/>
        <end position="268"/>
    </location>
</feature>
<sequence length="401" mass="42527">MTYARKDVYVTAAVRTPIGKLGGSLKHVANDELCAIVLDAALKRTHVPGSEVDGVIMGNVVSAGPFINIARVGLLKAGLPESVPGLTVNRVCASGLEAVNLAAQSIQAGHAEVMLAGGVENLTRAPYIMEKFEQPFQRGGQTLMESFGGPRSAPVAIYGELTMGETAENVAEQFGINREEQDRFAVESHRRAIAAIDAGRFKEEIVPVHIPGKKGEITLFDTDEFPRRDTSMESLGRLKPAFRKNGTVTAGNSSGINDAAAALVLMSGDAVKKYDAKPLGRVIHFISAGVDPRVMGIGPVAAVRKLLAEVGMSVEDIDLFELNEAFASQSLACIRELGLDPEKTNVNGGAIALGHPLGFSGARLLGTILYELRRRKQRYGIVTLCIGGGQGLATLVEAMPE</sequence>
<proteinExistence type="inferred from homology"/>
<keyword evidence="11" id="KW-1185">Reference proteome</keyword>
<accession>A0A3M8DIE0</accession>
<dbReference type="InterPro" id="IPR020613">
    <property type="entry name" value="Thiolase_CS"/>
</dbReference>
<dbReference type="PROSITE" id="PS00098">
    <property type="entry name" value="THIOLASE_1"/>
    <property type="match status" value="1"/>
</dbReference>
<evidence type="ECO:0000256" key="3">
    <source>
        <dbReference type="ARBA" id="ARBA00022679"/>
    </source>
</evidence>
<comment type="similarity">
    <text evidence="1 7">Belongs to the thiolase-like superfamily. Thiolase family.</text>
</comment>
<comment type="caution">
    <text evidence="10">The sequence shown here is derived from an EMBL/GenBank/DDBJ whole genome shotgun (WGS) entry which is preliminary data.</text>
</comment>
<dbReference type="InterPro" id="IPR020615">
    <property type="entry name" value="Thiolase_acyl_enz_int_AS"/>
</dbReference>
<feature type="active site" description="Acyl-thioester intermediate" evidence="6">
    <location>
        <position position="92"/>
    </location>
</feature>
<dbReference type="PANTHER" id="PTHR18919">
    <property type="entry name" value="ACETYL-COA C-ACYLTRANSFERASE"/>
    <property type="match status" value="1"/>
</dbReference>
<evidence type="ECO:0000313" key="10">
    <source>
        <dbReference type="EMBL" id="RNB87872.1"/>
    </source>
</evidence>